<proteinExistence type="predicted"/>
<evidence type="ECO:0000313" key="7">
    <source>
        <dbReference type="Proteomes" id="UP001180487"/>
    </source>
</evidence>
<dbReference type="InterPro" id="IPR009050">
    <property type="entry name" value="Globin-like_sf"/>
</dbReference>
<protein>
    <submittedName>
        <fullName evidence="6">Hemoglobin</fullName>
    </submittedName>
</protein>
<dbReference type="InterPro" id="IPR012292">
    <property type="entry name" value="Globin/Proto"/>
</dbReference>
<sequence length="148" mass="16157">MKTLAIWISALLLCASAAHAQTAPVPQAPLAPLYQALGEKPGIAALMGDFVDRMKANARIGKLFDEIKPAYLKEQLTDQICELSGGPCKYEGEEMKKSHEKLGIDKAQFNLVVEILQAAMDARAIPFSTQNQLLAKLAPMHRDIITVQ</sequence>
<evidence type="ECO:0000256" key="3">
    <source>
        <dbReference type="ARBA" id="ARBA00022723"/>
    </source>
</evidence>
<keyword evidence="1" id="KW-0813">Transport</keyword>
<dbReference type="Gene3D" id="1.10.490.10">
    <property type="entry name" value="Globins"/>
    <property type="match status" value="1"/>
</dbReference>
<keyword evidence="3" id="KW-0479">Metal-binding</keyword>
<keyword evidence="5" id="KW-0732">Signal</keyword>
<feature type="signal peptide" evidence="5">
    <location>
        <begin position="1"/>
        <end position="20"/>
    </location>
</feature>
<accession>A0ABU2C4C7</accession>
<keyword evidence="7" id="KW-1185">Reference proteome</keyword>
<feature type="chain" id="PRO_5046787409" evidence="5">
    <location>
        <begin position="21"/>
        <end position="148"/>
    </location>
</feature>
<keyword evidence="4" id="KW-0408">Iron</keyword>
<dbReference type="SUPFAM" id="SSF46458">
    <property type="entry name" value="Globin-like"/>
    <property type="match status" value="1"/>
</dbReference>
<comment type="caution">
    <text evidence="6">The sequence shown here is derived from an EMBL/GenBank/DDBJ whole genome shotgun (WGS) entry which is preliminary data.</text>
</comment>
<dbReference type="RefSeq" id="WP_116604612.1">
    <property type="nucleotide sequence ID" value="NZ_JAVDXT010000001.1"/>
</dbReference>
<evidence type="ECO:0000256" key="1">
    <source>
        <dbReference type="ARBA" id="ARBA00022448"/>
    </source>
</evidence>
<dbReference type="InterPro" id="IPR001486">
    <property type="entry name" value="Hemoglobin_trunc"/>
</dbReference>
<evidence type="ECO:0000256" key="2">
    <source>
        <dbReference type="ARBA" id="ARBA00022617"/>
    </source>
</evidence>
<gene>
    <name evidence="6" type="ORF">J2X19_000846</name>
</gene>
<dbReference type="Proteomes" id="UP001180487">
    <property type="component" value="Unassembled WGS sequence"/>
</dbReference>
<reference evidence="6 7" key="1">
    <citation type="submission" date="2023-07" db="EMBL/GenBank/DDBJ databases">
        <title>Sorghum-associated microbial communities from plants grown in Nebraska, USA.</title>
        <authorList>
            <person name="Schachtman D."/>
        </authorList>
    </citation>
    <scope>NUCLEOTIDE SEQUENCE [LARGE SCALE GENOMIC DNA]</scope>
    <source>
        <strain evidence="6 7">BE313</strain>
    </source>
</reference>
<dbReference type="EMBL" id="JAVDXT010000001">
    <property type="protein sequence ID" value="MDR7376188.1"/>
    <property type="molecule type" value="Genomic_DNA"/>
</dbReference>
<organism evidence="6 7">
    <name type="scientific">Rhodoferax ferrireducens</name>
    <dbReference type="NCBI Taxonomy" id="192843"/>
    <lineage>
        <taxon>Bacteria</taxon>
        <taxon>Pseudomonadati</taxon>
        <taxon>Pseudomonadota</taxon>
        <taxon>Betaproteobacteria</taxon>
        <taxon>Burkholderiales</taxon>
        <taxon>Comamonadaceae</taxon>
        <taxon>Rhodoferax</taxon>
    </lineage>
</organism>
<evidence type="ECO:0000256" key="4">
    <source>
        <dbReference type="ARBA" id="ARBA00023004"/>
    </source>
</evidence>
<evidence type="ECO:0000313" key="6">
    <source>
        <dbReference type="EMBL" id="MDR7376188.1"/>
    </source>
</evidence>
<keyword evidence="2" id="KW-0349">Heme</keyword>
<dbReference type="CDD" id="cd00454">
    <property type="entry name" value="TrHb1_N"/>
    <property type="match status" value="1"/>
</dbReference>
<evidence type="ECO:0000256" key="5">
    <source>
        <dbReference type="SAM" id="SignalP"/>
    </source>
</evidence>
<dbReference type="Pfam" id="PF01152">
    <property type="entry name" value="Bac_globin"/>
    <property type="match status" value="1"/>
</dbReference>
<name>A0ABU2C4C7_9BURK</name>